<evidence type="ECO:0000259" key="1">
    <source>
        <dbReference type="Pfam" id="PF09828"/>
    </source>
</evidence>
<evidence type="ECO:0000259" key="2">
    <source>
        <dbReference type="Pfam" id="PF20229"/>
    </source>
</evidence>
<evidence type="ECO:0000313" key="4">
    <source>
        <dbReference type="Proteomes" id="UP000295509"/>
    </source>
</evidence>
<evidence type="ECO:0008006" key="5">
    <source>
        <dbReference type="Google" id="ProtNLM"/>
    </source>
</evidence>
<protein>
    <recommendedName>
        <fullName evidence="5">Chromate resistance exported protein</fullName>
    </recommendedName>
</protein>
<dbReference type="Proteomes" id="UP000295509">
    <property type="component" value="Unassembled WGS sequence"/>
</dbReference>
<dbReference type="Pfam" id="PF09828">
    <property type="entry name" value="ChrB_C"/>
    <property type="match status" value="1"/>
</dbReference>
<keyword evidence="4" id="KW-1185">Reference proteome</keyword>
<feature type="domain" description="ChrB C-terminal" evidence="1">
    <location>
        <begin position="190"/>
        <end position="319"/>
    </location>
</feature>
<dbReference type="InterPro" id="IPR046858">
    <property type="entry name" value="ChrB_N"/>
</dbReference>
<gene>
    <name evidence="3" type="ORF">BX592_116115</name>
</gene>
<dbReference type="Pfam" id="PF20229">
    <property type="entry name" value="ChrB_N"/>
    <property type="match status" value="1"/>
</dbReference>
<name>A0A4R8LM75_9BURK</name>
<dbReference type="EMBL" id="SORE01000016">
    <property type="protein sequence ID" value="TDY44467.1"/>
    <property type="molecule type" value="Genomic_DNA"/>
</dbReference>
<dbReference type="AlphaFoldDB" id="A0A4R8LM75"/>
<feature type="domain" description="ChrB N-terminal" evidence="2">
    <location>
        <begin position="28"/>
        <end position="108"/>
    </location>
</feature>
<organism evidence="3 4">
    <name type="scientific">Paraburkholderia rhizosphaerae</name>
    <dbReference type="NCBI Taxonomy" id="480658"/>
    <lineage>
        <taxon>Bacteria</taxon>
        <taxon>Pseudomonadati</taxon>
        <taxon>Pseudomonadota</taxon>
        <taxon>Betaproteobacteria</taxon>
        <taxon>Burkholderiales</taxon>
        <taxon>Burkholderiaceae</taxon>
        <taxon>Paraburkholderia</taxon>
    </lineage>
</organism>
<evidence type="ECO:0000313" key="3">
    <source>
        <dbReference type="EMBL" id="TDY44467.1"/>
    </source>
</evidence>
<reference evidence="3 4" key="1">
    <citation type="submission" date="2019-03" db="EMBL/GenBank/DDBJ databases">
        <title>Genomic Encyclopedia of Type Strains, Phase III (KMG-III): the genomes of soil and plant-associated and newly described type strains.</title>
        <authorList>
            <person name="Whitman W."/>
        </authorList>
    </citation>
    <scope>NUCLEOTIDE SEQUENCE [LARGE SCALE GENOMIC DNA]</scope>
    <source>
        <strain evidence="3 4">LMG 29544</strain>
    </source>
</reference>
<comment type="caution">
    <text evidence="3">The sequence shown here is derived from an EMBL/GenBank/DDBJ whole genome shotgun (WGS) entry which is preliminary data.</text>
</comment>
<proteinExistence type="predicted"/>
<accession>A0A4R8LM75</accession>
<sequence length="332" mass="36841">MSSILYMDTQLTWSLLVLTLPTENATARMRFWRALKAKGCAVLRDGIYLLPYTEEREAVLRELAVAIADSGGTAHLLRAPSLDAAQEAEFRALFDRVDEYDGFIRVLSDARKTVAGQSAADLTKLLRRLRKDYEAIVAIDYFPGEAATRAAVAWEDFVAHVDTVLSPGEPHAADRAIRSLSVDDYQGRTWATRRRMWVDRVASAWLIRRFIDRDARFIWLTSPDVCPADALGFDFDGAAFTHVGERVTFEVLVASFGLDKDPALLRLGAMVHALDVGGAPVPEAIGFEAIMAGARERAADDDHLLDEMSRVLDSMYTHFVASEKSSDKGKRS</sequence>
<dbReference type="InterPro" id="IPR018634">
    <property type="entry name" value="ChrB_C"/>
</dbReference>
<dbReference type="OrthoDB" id="6605953at2"/>